<dbReference type="EMBL" id="QZAA01000076">
    <property type="protein sequence ID" value="RQD77227.1"/>
    <property type="molecule type" value="Genomic_DNA"/>
</dbReference>
<comment type="caution">
    <text evidence="9">The sequence shown here is derived from an EMBL/GenBank/DDBJ whole genome shotgun (WGS) entry which is preliminary data.</text>
</comment>
<dbReference type="InterPro" id="IPR036390">
    <property type="entry name" value="WH_DNA-bd_sf"/>
</dbReference>
<dbReference type="GO" id="GO:0045892">
    <property type="term" value="P:negative regulation of DNA-templated transcription"/>
    <property type="evidence" value="ECO:0007669"/>
    <property type="project" value="TreeGrafter"/>
</dbReference>
<keyword evidence="2" id="KW-0678">Repressor</keyword>
<gene>
    <name evidence="9" type="ORF">D5R97_02710</name>
</gene>
<keyword evidence="7" id="KW-0479">Metal-binding</keyword>
<evidence type="ECO:0000313" key="9">
    <source>
        <dbReference type="EMBL" id="RQD77227.1"/>
    </source>
</evidence>
<dbReference type="InterPro" id="IPR036388">
    <property type="entry name" value="WH-like_DNA-bd_sf"/>
</dbReference>
<dbReference type="PANTHER" id="PTHR33202">
    <property type="entry name" value="ZINC UPTAKE REGULATION PROTEIN"/>
    <property type="match status" value="1"/>
</dbReference>
<evidence type="ECO:0000256" key="5">
    <source>
        <dbReference type="ARBA" id="ARBA00023125"/>
    </source>
</evidence>
<comment type="similarity">
    <text evidence="1">Belongs to the Fur family.</text>
</comment>
<accession>A0A424YGQ3</accession>
<dbReference type="Pfam" id="PF01475">
    <property type="entry name" value="FUR"/>
    <property type="match status" value="1"/>
</dbReference>
<dbReference type="GO" id="GO:0008270">
    <property type="term" value="F:zinc ion binding"/>
    <property type="evidence" value="ECO:0007669"/>
    <property type="project" value="TreeGrafter"/>
</dbReference>
<organism evidence="9 10">
    <name type="scientific">Candidatus Syntrophonatronum acetioxidans</name>
    <dbReference type="NCBI Taxonomy" id="1795816"/>
    <lineage>
        <taxon>Bacteria</taxon>
        <taxon>Bacillati</taxon>
        <taxon>Bacillota</taxon>
        <taxon>Clostridia</taxon>
        <taxon>Eubacteriales</taxon>
        <taxon>Syntrophomonadaceae</taxon>
        <taxon>Candidatus Syntrophonatronum</taxon>
    </lineage>
</organism>
<dbReference type="InterPro" id="IPR002481">
    <property type="entry name" value="FUR"/>
</dbReference>
<feature type="binding site" evidence="7">
    <location>
        <position position="101"/>
    </location>
    <ligand>
        <name>Zn(2+)</name>
        <dbReference type="ChEBI" id="CHEBI:29105"/>
    </ligand>
</feature>
<dbReference type="GO" id="GO:1900376">
    <property type="term" value="P:regulation of secondary metabolite biosynthetic process"/>
    <property type="evidence" value="ECO:0007669"/>
    <property type="project" value="TreeGrafter"/>
</dbReference>
<evidence type="ECO:0000256" key="3">
    <source>
        <dbReference type="ARBA" id="ARBA00022833"/>
    </source>
</evidence>
<keyword evidence="4" id="KW-0805">Transcription regulation</keyword>
<comment type="cofactor">
    <cofactor evidence="7">
        <name>Zn(2+)</name>
        <dbReference type="ChEBI" id="CHEBI:29105"/>
    </cofactor>
    <text evidence="7">Binds 1 zinc ion per subunit.</text>
</comment>
<sequence length="147" mass="16882">MIPLYKGGNPLRYAEKLLKETGIKVTPQRSEILEILSNTRSHPGVENIYQQVREKFPSVSLATVYKTVELFVRRGIIQELCITRDVSRYDARVEPHPHVTCISCGKVEDVEGLPLENLIESAERVTGYKIMKEETMYFGYCKDCRDN</sequence>
<dbReference type="SUPFAM" id="SSF46785">
    <property type="entry name" value="Winged helix' DNA-binding domain"/>
    <property type="match status" value="1"/>
</dbReference>
<evidence type="ECO:0000256" key="6">
    <source>
        <dbReference type="ARBA" id="ARBA00023163"/>
    </source>
</evidence>
<dbReference type="GO" id="GO:0003700">
    <property type="term" value="F:DNA-binding transcription factor activity"/>
    <property type="evidence" value="ECO:0007669"/>
    <property type="project" value="InterPro"/>
</dbReference>
<reference evidence="9 10" key="1">
    <citation type="submission" date="2018-08" db="EMBL/GenBank/DDBJ databases">
        <title>The metabolism and importance of syntrophic acetate oxidation coupled to methane or sulfide production in haloalkaline environments.</title>
        <authorList>
            <person name="Timmers P.H.A."/>
            <person name="Vavourakis C.D."/>
            <person name="Sorokin D.Y."/>
            <person name="Sinninghe Damste J.S."/>
            <person name="Muyzer G."/>
            <person name="Stams A.J.M."/>
            <person name="Plugge C.M."/>
        </authorList>
    </citation>
    <scope>NUCLEOTIDE SEQUENCE [LARGE SCALE GENOMIC DNA]</scope>
    <source>
        <strain evidence="9">MSAO_Bac1</strain>
    </source>
</reference>
<dbReference type="Proteomes" id="UP000285138">
    <property type="component" value="Unassembled WGS sequence"/>
</dbReference>
<dbReference type="InterPro" id="IPR043135">
    <property type="entry name" value="Fur_C"/>
</dbReference>
<protein>
    <submittedName>
        <fullName evidence="9">Transcriptional repressor</fullName>
    </submittedName>
</protein>
<proteinExistence type="inferred from homology"/>
<dbReference type="AlphaFoldDB" id="A0A424YGQ3"/>
<evidence type="ECO:0000256" key="4">
    <source>
        <dbReference type="ARBA" id="ARBA00023015"/>
    </source>
</evidence>
<feature type="binding site" evidence="8">
    <location>
        <position position="116"/>
    </location>
    <ligand>
        <name>Fe cation</name>
        <dbReference type="ChEBI" id="CHEBI:24875"/>
    </ligand>
</feature>
<feature type="binding site" evidence="7">
    <location>
        <position position="104"/>
    </location>
    <ligand>
        <name>Zn(2+)</name>
        <dbReference type="ChEBI" id="CHEBI:29105"/>
    </ligand>
</feature>
<keyword evidence="8" id="KW-0408">Iron</keyword>
<evidence type="ECO:0000256" key="2">
    <source>
        <dbReference type="ARBA" id="ARBA00022491"/>
    </source>
</evidence>
<keyword evidence="5" id="KW-0238">DNA-binding</keyword>
<dbReference type="CDD" id="cd07153">
    <property type="entry name" value="Fur_like"/>
    <property type="match status" value="1"/>
</dbReference>
<feature type="binding site" evidence="7">
    <location>
        <position position="141"/>
    </location>
    <ligand>
        <name>Zn(2+)</name>
        <dbReference type="ChEBI" id="CHEBI:29105"/>
    </ligand>
</feature>
<keyword evidence="3 7" id="KW-0862">Zinc</keyword>
<keyword evidence="6" id="KW-0804">Transcription</keyword>
<comment type="cofactor">
    <cofactor evidence="8">
        <name>Mn(2+)</name>
        <dbReference type="ChEBI" id="CHEBI:29035"/>
    </cofactor>
    <cofactor evidence="8">
        <name>Fe(2+)</name>
        <dbReference type="ChEBI" id="CHEBI:29033"/>
    </cofactor>
    <text evidence="8">Binds 1 Mn(2+) or Fe(2+) ion per subunit.</text>
</comment>
<dbReference type="Gene3D" id="3.30.1490.190">
    <property type="match status" value="1"/>
</dbReference>
<evidence type="ECO:0000256" key="8">
    <source>
        <dbReference type="PIRSR" id="PIRSR602481-2"/>
    </source>
</evidence>
<name>A0A424YGQ3_9FIRM</name>
<evidence type="ECO:0000256" key="1">
    <source>
        <dbReference type="ARBA" id="ARBA00007957"/>
    </source>
</evidence>
<dbReference type="Gene3D" id="1.10.10.10">
    <property type="entry name" value="Winged helix-like DNA-binding domain superfamily/Winged helix DNA-binding domain"/>
    <property type="match status" value="1"/>
</dbReference>
<feature type="binding site" evidence="7">
    <location>
        <position position="144"/>
    </location>
    <ligand>
        <name>Zn(2+)</name>
        <dbReference type="ChEBI" id="CHEBI:29105"/>
    </ligand>
</feature>
<evidence type="ECO:0000313" key="10">
    <source>
        <dbReference type="Proteomes" id="UP000285138"/>
    </source>
</evidence>
<dbReference type="GO" id="GO:0000976">
    <property type="term" value="F:transcription cis-regulatory region binding"/>
    <property type="evidence" value="ECO:0007669"/>
    <property type="project" value="TreeGrafter"/>
</dbReference>
<evidence type="ECO:0000256" key="7">
    <source>
        <dbReference type="PIRSR" id="PIRSR602481-1"/>
    </source>
</evidence>
<dbReference type="PANTHER" id="PTHR33202:SF7">
    <property type="entry name" value="FERRIC UPTAKE REGULATION PROTEIN"/>
    <property type="match status" value="1"/>
</dbReference>